<accession>A0ABQ9FFV4</accession>
<proteinExistence type="predicted"/>
<evidence type="ECO:0000256" key="3">
    <source>
        <dbReference type="ARBA" id="ARBA00022989"/>
    </source>
</evidence>
<keyword evidence="7" id="KW-1185">Reference proteome</keyword>
<feature type="transmembrane region" description="Helical" evidence="5">
    <location>
        <begin position="7"/>
        <end position="25"/>
    </location>
</feature>
<feature type="transmembrane region" description="Helical" evidence="5">
    <location>
        <begin position="234"/>
        <end position="260"/>
    </location>
</feature>
<comment type="subcellular location">
    <subcellularLocation>
        <location evidence="1">Membrane</location>
        <topology evidence="1">Multi-pass membrane protein</topology>
    </subcellularLocation>
</comment>
<feature type="transmembrane region" description="Helical" evidence="5">
    <location>
        <begin position="62"/>
        <end position="84"/>
    </location>
</feature>
<evidence type="ECO:0000256" key="1">
    <source>
        <dbReference type="ARBA" id="ARBA00004141"/>
    </source>
</evidence>
<keyword evidence="2 5" id="KW-0812">Transmembrane</keyword>
<keyword evidence="4 5" id="KW-0472">Membrane</keyword>
<evidence type="ECO:0000256" key="4">
    <source>
        <dbReference type="ARBA" id="ARBA00023136"/>
    </source>
</evidence>
<comment type="caution">
    <text evidence="6">The sequence shown here is derived from an EMBL/GenBank/DDBJ whole genome shotgun (WGS) entry which is preliminary data.</text>
</comment>
<protein>
    <recommendedName>
        <fullName evidence="8">Tetraspanin</fullName>
    </recommendedName>
</protein>
<evidence type="ECO:0000313" key="7">
    <source>
        <dbReference type="Proteomes" id="UP001217089"/>
    </source>
</evidence>
<gene>
    <name evidence="6" type="ORF">KUTeg_006217</name>
</gene>
<dbReference type="InterPro" id="IPR008952">
    <property type="entry name" value="Tetraspanin_EC2_sf"/>
</dbReference>
<organism evidence="6 7">
    <name type="scientific">Tegillarca granosa</name>
    <name type="common">Malaysian cockle</name>
    <name type="synonym">Anadara granosa</name>
    <dbReference type="NCBI Taxonomy" id="220873"/>
    <lineage>
        <taxon>Eukaryota</taxon>
        <taxon>Metazoa</taxon>
        <taxon>Spiralia</taxon>
        <taxon>Lophotrochozoa</taxon>
        <taxon>Mollusca</taxon>
        <taxon>Bivalvia</taxon>
        <taxon>Autobranchia</taxon>
        <taxon>Pteriomorphia</taxon>
        <taxon>Arcoida</taxon>
        <taxon>Arcoidea</taxon>
        <taxon>Arcidae</taxon>
        <taxon>Tegillarca</taxon>
    </lineage>
</organism>
<dbReference type="EMBL" id="JARBDR010000328">
    <property type="protein sequence ID" value="KAJ8316203.1"/>
    <property type="molecule type" value="Genomic_DNA"/>
</dbReference>
<reference evidence="6 7" key="1">
    <citation type="submission" date="2022-12" db="EMBL/GenBank/DDBJ databases">
        <title>Chromosome-level genome of Tegillarca granosa.</title>
        <authorList>
            <person name="Kim J."/>
        </authorList>
    </citation>
    <scope>NUCLEOTIDE SEQUENCE [LARGE SCALE GENOMIC DNA]</scope>
    <source>
        <strain evidence="6">Teg-2019</strain>
        <tissue evidence="6">Adductor muscle</tissue>
    </source>
</reference>
<dbReference type="PANTHER" id="PTHR19282:SF551">
    <property type="entry name" value="RE08073P-RELATED"/>
    <property type="match status" value="1"/>
</dbReference>
<name>A0ABQ9FFV4_TEGGR</name>
<dbReference type="PANTHER" id="PTHR19282">
    <property type="entry name" value="TETRASPANIN"/>
    <property type="match status" value="1"/>
</dbReference>
<dbReference type="Gene3D" id="1.10.1450.10">
    <property type="entry name" value="Tetraspanin"/>
    <property type="match status" value="1"/>
</dbReference>
<dbReference type="PRINTS" id="PR00259">
    <property type="entry name" value="TMFOUR"/>
</dbReference>
<sequence length="272" mass="29447">MSTPCGIDTILGLIFFVVGMLVRFGDSVLKQYYQPVLNSLESSLNNSGYINVDFSSFSLSDLVGGLAIFLIVFGVILLIITFLGCCGACIKQQVLLVIYAIVVIVILAGELVFVGILYGKPELVQDQIKNPLKTAINSDFMGFNGTNIVSLGWNFAHQQIKCCGVDGYNDFDNATIWLRDYGAPIGTLQTPVTCCKTLPTDTTDYSCATMPTASTNYLNTGCFDEVWNLCMGNVALVGGCIAGFGVIQLVLIIFAFAIFWDARKNNKVGTDI</sequence>
<evidence type="ECO:0000313" key="6">
    <source>
        <dbReference type="EMBL" id="KAJ8316203.1"/>
    </source>
</evidence>
<dbReference type="Proteomes" id="UP001217089">
    <property type="component" value="Unassembled WGS sequence"/>
</dbReference>
<evidence type="ECO:0000256" key="5">
    <source>
        <dbReference type="SAM" id="Phobius"/>
    </source>
</evidence>
<evidence type="ECO:0000256" key="2">
    <source>
        <dbReference type="ARBA" id="ARBA00022692"/>
    </source>
</evidence>
<keyword evidence="3 5" id="KW-1133">Transmembrane helix</keyword>
<feature type="transmembrane region" description="Helical" evidence="5">
    <location>
        <begin position="96"/>
        <end position="118"/>
    </location>
</feature>
<dbReference type="Pfam" id="PF00335">
    <property type="entry name" value="Tetraspanin"/>
    <property type="match status" value="1"/>
</dbReference>
<evidence type="ECO:0008006" key="8">
    <source>
        <dbReference type="Google" id="ProtNLM"/>
    </source>
</evidence>
<dbReference type="SUPFAM" id="SSF48652">
    <property type="entry name" value="Tetraspanin"/>
    <property type="match status" value="1"/>
</dbReference>
<dbReference type="InterPro" id="IPR018499">
    <property type="entry name" value="Tetraspanin/Peripherin"/>
</dbReference>